<gene>
    <name evidence="3" type="ORF">BJ875DRAFT_520044</name>
</gene>
<dbReference type="PANTHER" id="PTHR38795:SF1">
    <property type="entry name" value="DUF6604 DOMAIN-CONTAINING PROTEIN"/>
    <property type="match status" value="1"/>
</dbReference>
<keyword evidence="4" id="KW-1185">Reference proteome</keyword>
<name>A0A9P7YB47_9HELO</name>
<protein>
    <recommendedName>
        <fullName evidence="2">DUF6604 domain-containing protein</fullName>
    </recommendedName>
</protein>
<dbReference type="Pfam" id="PF20253">
    <property type="entry name" value="DUF6604"/>
    <property type="match status" value="1"/>
</dbReference>
<feature type="region of interest" description="Disordered" evidence="1">
    <location>
        <begin position="170"/>
        <end position="227"/>
    </location>
</feature>
<feature type="compositionally biased region" description="Basic residues" evidence="1">
    <location>
        <begin position="197"/>
        <end position="211"/>
    </location>
</feature>
<reference evidence="3" key="1">
    <citation type="journal article" date="2021" name="IMA Fungus">
        <title>Genomic characterization of three marine fungi, including Emericellopsis atlantica sp. nov. with signatures of a generalist lifestyle and marine biomass degradation.</title>
        <authorList>
            <person name="Hagestad O.C."/>
            <person name="Hou L."/>
            <person name="Andersen J.H."/>
            <person name="Hansen E.H."/>
            <person name="Altermark B."/>
            <person name="Li C."/>
            <person name="Kuhnert E."/>
            <person name="Cox R.J."/>
            <person name="Crous P.W."/>
            <person name="Spatafora J.W."/>
            <person name="Lail K."/>
            <person name="Amirebrahimi M."/>
            <person name="Lipzen A."/>
            <person name="Pangilinan J."/>
            <person name="Andreopoulos W."/>
            <person name="Hayes R.D."/>
            <person name="Ng V."/>
            <person name="Grigoriev I.V."/>
            <person name="Jackson S.A."/>
            <person name="Sutton T.D.S."/>
            <person name="Dobson A.D.W."/>
            <person name="Rama T."/>
        </authorList>
    </citation>
    <scope>NUCLEOTIDE SEQUENCE</scope>
    <source>
        <strain evidence="3">TRa018bII</strain>
    </source>
</reference>
<evidence type="ECO:0000256" key="1">
    <source>
        <dbReference type="SAM" id="MobiDB-lite"/>
    </source>
</evidence>
<dbReference type="OrthoDB" id="5339038at2759"/>
<evidence type="ECO:0000313" key="3">
    <source>
        <dbReference type="EMBL" id="KAG9230485.1"/>
    </source>
</evidence>
<dbReference type="InterPro" id="IPR046539">
    <property type="entry name" value="DUF6604"/>
</dbReference>
<dbReference type="Proteomes" id="UP000824998">
    <property type="component" value="Unassembled WGS sequence"/>
</dbReference>
<organism evidence="3 4">
    <name type="scientific">Amylocarpus encephaloides</name>
    <dbReference type="NCBI Taxonomy" id="45428"/>
    <lineage>
        <taxon>Eukaryota</taxon>
        <taxon>Fungi</taxon>
        <taxon>Dikarya</taxon>
        <taxon>Ascomycota</taxon>
        <taxon>Pezizomycotina</taxon>
        <taxon>Leotiomycetes</taxon>
        <taxon>Helotiales</taxon>
        <taxon>Helotiales incertae sedis</taxon>
        <taxon>Amylocarpus</taxon>
    </lineage>
</organism>
<feature type="compositionally biased region" description="Acidic residues" evidence="1">
    <location>
        <begin position="173"/>
        <end position="184"/>
    </location>
</feature>
<feature type="region of interest" description="Disordered" evidence="1">
    <location>
        <begin position="129"/>
        <end position="151"/>
    </location>
</feature>
<evidence type="ECO:0000259" key="2">
    <source>
        <dbReference type="Pfam" id="PF20253"/>
    </source>
</evidence>
<dbReference type="PANTHER" id="PTHR38795">
    <property type="entry name" value="DUF6604 DOMAIN-CONTAINING PROTEIN"/>
    <property type="match status" value="1"/>
</dbReference>
<feature type="domain" description="DUF6604" evidence="2">
    <location>
        <begin position="45"/>
        <end position="296"/>
    </location>
</feature>
<accession>A0A9P7YB47</accession>
<sequence length="950" mass="109382">MMRYRMIQDSMTIQYRRKFCKDMITGIRFVVSRSRRKPHPGVMLNTTGHVEASQLVPLSKLISKHVRPIPSTIYHLLQSVIELRSGFHLIFQQIAASNPDPKIERGNVSHKIFINTLEEAFEVLGGREWKSKQRSENTGPSQDHEEEETEDVTFANKFASLAIDRSNACDPAEVSDDETLENDSDNTLLNKPMNSSGRRHKKDKRGKRSKKPSNTAQNSNTANPSLNDYCFIDGSESNFIEYLIAIMSLSREIAGLRREVQSIWHEVAYEGLNAAVGGAMSKMATSMIKQIELAIFVDFPGYDLYETMMYTITFGNPNDPRIGFRLRHSDEKSGAPLETPVDVREQFLIYAFTDLVDFVTDFQHTRTGKPTKRMLGELQGWDPLMDLQHASTKKRMRWRRAYTINWLYDLVNVFSHVVIQRNKLQRHPCFLEQIDWSTKGPWHVHRRLFGLNEFAGHVTHLAMQKPGTEFRKKILPHHVFQLQCIVDSFTVSRGWYRDILLGDVLEAPVREFCPTREIDQFLDREGDKPINGFSEAAKLLVLIIQKSGENIRPLRNQVECEILDQIYKEFLECLGESKYKHGLEAMPLSRFANTNRNGLWDFSPYLCGVGLLEALELSYGVSLLLWDRMPEPLCLVHLHNLLLQKGYIQEPVEIYDDIQSVLGSTLFVDGKIPKSDFLDAFRDICGASGPQWTAFTRQTIRHTTQKAAKDFSEIFEMNPNRFLKKKSLLRLYREADWIPDRIPEDEVFPISGLGVLRMGLGKRSVDPLTVDNARYHGISEDLIVDYRPKPETTNDKAPSRKKCHREYPSKTRTIFFSNLDLLRSLKMDFIIDVTSTRKSANSGFNYTAVLFLLMVHFEDVENELQQQRNPVWVEAYEGRPRTITEKRIAFTKLALRTENKECLEAVAIGLQKIGGGVFDHAYWQTDVYLDNLQESLQNNSRKDYPQCPIM</sequence>
<feature type="compositionally biased region" description="Polar residues" evidence="1">
    <location>
        <begin position="185"/>
        <end position="194"/>
    </location>
</feature>
<dbReference type="AlphaFoldDB" id="A0A9P7YB47"/>
<comment type="caution">
    <text evidence="3">The sequence shown here is derived from an EMBL/GenBank/DDBJ whole genome shotgun (WGS) entry which is preliminary data.</text>
</comment>
<dbReference type="EMBL" id="MU251668">
    <property type="protein sequence ID" value="KAG9230485.1"/>
    <property type="molecule type" value="Genomic_DNA"/>
</dbReference>
<dbReference type="InterPro" id="IPR016864">
    <property type="entry name" value="UCP028035"/>
</dbReference>
<feature type="compositionally biased region" description="Polar residues" evidence="1">
    <location>
        <begin position="214"/>
        <end position="226"/>
    </location>
</feature>
<evidence type="ECO:0000313" key="4">
    <source>
        <dbReference type="Proteomes" id="UP000824998"/>
    </source>
</evidence>
<dbReference type="PIRSF" id="PIRSF028035">
    <property type="entry name" value="UCP028035"/>
    <property type="match status" value="1"/>
</dbReference>
<proteinExistence type="predicted"/>